<keyword evidence="2" id="KW-0282">Flagellum</keyword>
<dbReference type="AlphaFoldDB" id="A0A841RIY1"/>
<accession>A0A841RIY1</accession>
<evidence type="ECO:0000313" key="2">
    <source>
        <dbReference type="EMBL" id="MBB6511446.1"/>
    </source>
</evidence>
<gene>
    <name evidence="2" type="ORF">GGQ92_000213</name>
</gene>
<keyword evidence="2" id="KW-0966">Cell projection</keyword>
<dbReference type="RefSeq" id="WP_184243675.1">
    <property type="nucleotide sequence ID" value="NZ_BAAACU010000022.1"/>
</dbReference>
<keyword evidence="1" id="KW-0812">Transmembrane</keyword>
<reference evidence="2 3" key="1">
    <citation type="submission" date="2020-08" db="EMBL/GenBank/DDBJ databases">
        <title>Genomic Encyclopedia of Type Strains, Phase IV (KMG-IV): sequencing the most valuable type-strain genomes for metagenomic binning, comparative biology and taxonomic classification.</title>
        <authorList>
            <person name="Goeker M."/>
        </authorList>
    </citation>
    <scope>NUCLEOTIDE SEQUENCE [LARGE SCALE GENOMIC DNA]</scope>
    <source>
        <strain evidence="2 3">DSM 11805</strain>
    </source>
</reference>
<evidence type="ECO:0000256" key="1">
    <source>
        <dbReference type="SAM" id="Phobius"/>
    </source>
</evidence>
<keyword evidence="1" id="KW-0472">Membrane</keyword>
<name>A0A841RIY1_9BACI</name>
<evidence type="ECO:0000313" key="3">
    <source>
        <dbReference type="Proteomes" id="UP000572212"/>
    </source>
</evidence>
<dbReference type="Proteomes" id="UP000572212">
    <property type="component" value="Unassembled WGS sequence"/>
</dbReference>
<dbReference type="EMBL" id="JACHON010000001">
    <property type="protein sequence ID" value="MBB6511446.1"/>
    <property type="molecule type" value="Genomic_DNA"/>
</dbReference>
<comment type="caution">
    <text evidence="2">The sequence shown here is derived from an EMBL/GenBank/DDBJ whole genome shotgun (WGS) entry which is preliminary data.</text>
</comment>
<keyword evidence="3" id="KW-1185">Reference proteome</keyword>
<feature type="transmembrane region" description="Helical" evidence="1">
    <location>
        <begin position="6"/>
        <end position="28"/>
    </location>
</feature>
<sequence length="137" mass="15855">MNRKLFKILITLIIIITIAGAATLYFLLKEDKAEGDLPIEKAVQFSYTTEEIKTDLKDNSYVLIQFQFFTDSKKATEELIQREFQVKNEFIKQSIHLTEGDFQSNLEEIETSMKDAMNLEMENGEILDVLIVNKVIQ</sequence>
<organism evidence="2 3">
    <name type="scientific">Gracilibacillus halotolerans</name>
    <dbReference type="NCBI Taxonomy" id="74386"/>
    <lineage>
        <taxon>Bacteria</taxon>
        <taxon>Bacillati</taxon>
        <taxon>Bacillota</taxon>
        <taxon>Bacilli</taxon>
        <taxon>Bacillales</taxon>
        <taxon>Bacillaceae</taxon>
        <taxon>Gracilibacillus</taxon>
    </lineage>
</organism>
<protein>
    <submittedName>
        <fullName evidence="2">Flagellar FliL protein</fullName>
    </submittedName>
</protein>
<keyword evidence="2" id="KW-0969">Cilium</keyword>
<keyword evidence="1" id="KW-1133">Transmembrane helix</keyword>
<proteinExistence type="predicted"/>